<reference evidence="1 2" key="1">
    <citation type="submission" date="2020-12" db="EMBL/GenBank/DDBJ databases">
        <title>FDA dAtabase for Regulatory Grade micrObial Sequences (FDA-ARGOS): Supporting development and validation of Infectious Disease Dx tests.</title>
        <authorList>
            <person name="Kerrigan L."/>
            <person name="Long C."/>
            <person name="Tallon L."/>
            <person name="Sadzewicz L."/>
            <person name="Zhao X."/>
            <person name="Boylan J."/>
            <person name="Ott S."/>
            <person name="Bowen H."/>
            <person name="Vavikolanu K."/>
            <person name="Mehta A."/>
            <person name="Aluvathingal J."/>
            <person name="Nadendla S."/>
            <person name="Yan Y."/>
            <person name="Sichtig H."/>
        </authorList>
    </citation>
    <scope>NUCLEOTIDE SEQUENCE [LARGE SCALE GENOMIC DNA]</scope>
    <source>
        <strain evidence="1 2">FDAARGOS_1031</strain>
    </source>
</reference>
<organism evidence="1 2">
    <name type="scientific">Elizabethkingia bruuniana</name>
    <dbReference type="NCBI Taxonomy" id="1756149"/>
    <lineage>
        <taxon>Bacteria</taxon>
        <taxon>Pseudomonadati</taxon>
        <taxon>Bacteroidota</taxon>
        <taxon>Flavobacteriia</taxon>
        <taxon>Flavobacteriales</taxon>
        <taxon>Weeksellaceae</taxon>
        <taxon>Elizabethkingia</taxon>
    </lineage>
</organism>
<dbReference type="GeneID" id="93135333"/>
<sequence length="53" mass="6303">MKNVFDILENYKKIKFDGNTYHPEKREWSEASVFELAPVYRPFAASVPIIHYI</sequence>
<dbReference type="AlphaFoldDB" id="A0A7T7ZWZ7"/>
<protein>
    <submittedName>
        <fullName evidence="1">Uncharacterized protein</fullName>
    </submittedName>
</protein>
<accession>A0A7T7ZWZ7</accession>
<gene>
    <name evidence="1" type="ORF">I6H88_14285</name>
</gene>
<evidence type="ECO:0000313" key="1">
    <source>
        <dbReference type="EMBL" id="QQN57609.1"/>
    </source>
</evidence>
<dbReference type="EMBL" id="CP067018">
    <property type="protein sequence ID" value="QQN57609.1"/>
    <property type="molecule type" value="Genomic_DNA"/>
</dbReference>
<keyword evidence="2" id="KW-1185">Reference proteome</keyword>
<proteinExistence type="predicted"/>
<dbReference type="RefSeq" id="WP_157877516.1">
    <property type="nucleotide sequence ID" value="NZ_CBCSDR010000003.1"/>
</dbReference>
<name>A0A7T7ZWZ7_9FLAO</name>
<evidence type="ECO:0000313" key="2">
    <source>
        <dbReference type="Proteomes" id="UP000595426"/>
    </source>
</evidence>
<dbReference type="Proteomes" id="UP000595426">
    <property type="component" value="Chromosome"/>
</dbReference>